<keyword evidence="2" id="KW-1185">Reference proteome</keyword>
<dbReference type="Proteomes" id="UP000260644">
    <property type="component" value="Unassembled WGS sequence"/>
</dbReference>
<dbReference type="EMBL" id="QPMM01000011">
    <property type="protein sequence ID" value="RFS20021.1"/>
    <property type="molecule type" value="Genomic_DNA"/>
</dbReference>
<evidence type="ECO:0000313" key="1">
    <source>
        <dbReference type="EMBL" id="RFS20021.1"/>
    </source>
</evidence>
<gene>
    <name evidence="1" type="ORF">DVR12_20060</name>
</gene>
<protein>
    <submittedName>
        <fullName evidence="1">Uncharacterized protein</fullName>
    </submittedName>
</protein>
<reference evidence="1 2" key="1">
    <citation type="submission" date="2018-07" db="EMBL/GenBank/DDBJ databases">
        <title>Chitinophaga K2CV101002-2 sp. nov., isolated from a monsoon evergreen broad-leaved forest soil.</title>
        <authorList>
            <person name="Lv Y."/>
        </authorList>
    </citation>
    <scope>NUCLEOTIDE SEQUENCE [LARGE SCALE GENOMIC DNA]</scope>
    <source>
        <strain evidence="1 2">GDMCC 1.1288</strain>
    </source>
</reference>
<evidence type="ECO:0000313" key="2">
    <source>
        <dbReference type="Proteomes" id="UP000260644"/>
    </source>
</evidence>
<comment type="caution">
    <text evidence="1">The sequence shown here is derived from an EMBL/GenBank/DDBJ whole genome shotgun (WGS) entry which is preliminary data.</text>
</comment>
<dbReference type="AlphaFoldDB" id="A0A3E1Y5L6"/>
<name>A0A3E1Y5L6_9BACT</name>
<accession>A0A3E1Y5L6</accession>
<organism evidence="1 2">
    <name type="scientific">Chitinophaga silvatica</name>
    <dbReference type="NCBI Taxonomy" id="2282649"/>
    <lineage>
        <taxon>Bacteria</taxon>
        <taxon>Pseudomonadati</taxon>
        <taxon>Bacteroidota</taxon>
        <taxon>Chitinophagia</taxon>
        <taxon>Chitinophagales</taxon>
        <taxon>Chitinophagaceae</taxon>
        <taxon>Chitinophaga</taxon>
    </lineage>
</organism>
<sequence length="642" mass="74036">MALILVYYSAERLINHFKARSDNEQHVYFRSLADILYVAIKKEDESVIITLTSEFGIRFARFRQLAPPGPVVYPAAFYDFQYKVIRDTIANKSAKINALRFSATDGTWLLGSFQHTEISVDTYRWLWYNLLLMVESDSDNLILGYWKMADQYMTFGLDKIREPFTNDAAQQELNRAEALKREEERKRFLQFHYALGGLLLYRKKYDVIRRMFLFSNSTPPRYELLPESINTIIEAYLKFTSRFDMELWPITAKYPFPEMEGTAADEAIRDRIALYLALLLLRLYTLQSPYYGVKYVIQPAIPPSQADKQVYIDNMLYLVKDLQQLLGDHELLKVLEYDIINPGWCVLNNKPYPPKLIEDFIQKLKDAFALQEMVQEMVPEKVAAFKTSSTDILTQRFTQLGVLGNATPITRNYQDNELRGTRQLMDKSAFAANQAVHNMNYDTFLAEGLMLQLKQDVALSIQSRVSTSYLVRKADFVDALKRLNIKPDKHSIISFGLDNDELLKDLAAAGISLPERDLIVMPPDAFDSRIFYRVILVLDKSKLPSILHLPLPQELIAKYHLEAYSEPFNFYGSVIDLNADPVLRAQLGNIPGVDLDKSVLLTLDYRLVLRWYNDTAITQLGIYDEFIQKGFPNSHSDVKPIS</sequence>
<proteinExistence type="predicted"/>